<evidence type="ECO:0000256" key="5">
    <source>
        <dbReference type="PROSITE-ProRule" id="PRU00317"/>
    </source>
</evidence>
<dbReference type="Pfam" id="PF00806">
    <property type="entry name" value="PUF"/>
    <property type="match status" value="8"/>
</dbReference>
<dbReference type="CDD" id="cd07920">
    <property type="entry name" value="Pumilio"/>
    <property type="match status" value="1"/>
</dbReference>
<name>A0A4P1R4T9_LUPAN</name>
<keyword evidence="3" id="KW-0694">RNA-binding</keyword>
<dbReference type="PROSITE" id="PS50303">
    <property type="entry name" value="PUM_HD"/>
    <property type="match status" value="1"/>
</dbReference>
<proteinExistence type="predicted"/>
<dbReference type="OrthoDB" id="668540at2759"/>
<evidence type="ECO:0000256" key="3">
    <source>
        <dbReference type="ARBA" id="ARBA00022884"/>
    </source>
</evidence>
<dbReference type="GO" id="GO:0005737">
    <property type="term" value="C:cytoplasm"/>
    <property type="evidence" value="ECO:0007669"/>
    <property type="project" value="TreeGrafter"/>
</dbReference>
<gene>
    <name evidence="7" type="ORF">TanjilG_04979</name>
</gene>
<dbReference type="PROSITE" id="PS50302">
    <property type="entry name" value="PUM"/>
    <property type="match status" value="7"/>
</dbReference>
<dbReference type="Gene3D" id="1.25.10.10">
    <property type="entry name" value="Leucine-rich Repeat Variant"/>
    <property type="match status" value="1"/>
</dbReference>
<feature type="repeat" description="Pumilio" evidence="5">
    <location>
        <begin position="575"/>
        <end position="612"/>
    </location>
</feature>
<keyword evidence="1" id="KW-0677">Repeat</keyword>
<dbReference type="InterPro" id="IPR001313">
    <property type="entry name" value="Pumilio_RNA-bd_rpt"/>
</dbReference>
<dbReference type="PANTHER" id="PTHR12537:SF138">
    <property type="entry name" value="PUMILIO HOMOLOG 7, CHLOROPLASTIC-RELATED"/>
    <property type="match status" value="1"/>
</dbReference>
<reference evidence="7 8" key="1">
    <citation type="journal article" date="2017" name="Plant Biotechnol. J.">
        <title>A comprehensive draft genome sequence for lupin (Lupinus angustifolius), an emerging health food: insights into plant-microbe interactions and legume evolution.</title>
        <authorList>
            <person name="Hane J.K."/>
            <person name="Ming Y."/>
            <person name="Kamphuis L.G."/>
            <person name="Nelson M.N."/>
            <person name="Garg G."/>
            <person name="Atkins C.A."/>
            <person name="Bayer P.E."/>
            <person name="Bravo A."/>
            <person name="Bringans S."/>
            <person name="Cannon S."/>
            <person name="Edwards D."/>
            <person name="Foley R."/>
            <person name="Gao L.L."/>
            <person name="Harrison M.J."/>
            <person name="Huang W."/>
            <person name="Hurgobin B."/>
            <person name="Li S."/>
            <person name="Liu C.W."/>
            <person name="McGrath A."/>
            <person name="Morahan G."/>
            <person name="Murray J."/>
            <person name="Weller J."/>
            <person name="Jian J."/>
            <person name="Singh K.B."/>
        </authorList>
    </citation>
    <scope>NUCLEOTIDE SEQUENCE [LARGE SCALE GENOMIC DNA]</scope>
    <source>
        <strain evidence="8">cv. Tanjil</strain>
        <tissue evidence="7">Whole plant</tissue>
    </source>
</reference>
<dbReference type="InterPro" id="IPR033133">
    <property type="entry name" value="PUM-HD"/>
</dbReference>
<sequence>MFTLPHQNADNAMRNDDELRMWLNLFPNQPPYLINLYRDHVASFTSPESAFMNPFSLYGDKSPFECSSTFHNRNVHFQSQSSSDDLRLCEFFSGMNIRNDHEPESGNDSTMGYNNMSSLTFPCSSNPNIRSFIKQETTNPFQHFDNEATPDTKGSTFVPPFENHGRTPCYGEFQLHNPNPSFATTSYPCDDFLCSQSLDADWNVNSPFAFSPNMQQNLGLNLNTQRARATPNIDLSQVRNGEDPLAFNCDNSFILQGEDVKYCVHNACMCKNNSCNEVGIQQKVPQFIPNVPVSHENSSKSTLGSVIHESLLHKFYSLADTQGFIYVLAKDQNGCRFLQRMVDDGPPEVMRVVFDGVIGYVVELMIDPFGNYLVQKLLDVCREDQRLQIVIMLTREPGQLVTTSMNTHGTRVVQKLIETLKTKTQVSLLRSAIQPGFVDLIKDLNGNHVIQRCLQCLSCQDNEFIFDAATKFCVDIATHQHGCCVLQRCIDSSLGKYRDKLMTEICRHALLLAQDPYGNYVITHIIEMKIPSVSAKLISRFKGNYVYLSMQKFSSHVVESCLKHVAESTARIVRELLSATHFEQLLQDPYANYVVQRALGVTKGPLHASLVEAVRPHKFLRNSPYCKRIFSGGLLKK</sequence>
<feature type="repeat" description="Pumilio" evidence="5">
    <location>
        <begin position="317"/>
        <end position="355"/>
    </location>
</feature>
<evidence type="ECO:0000256" key="2">
    <source>
        <dbReference type="ARBA" id="ARBA00022845"/>
    </source>
</evidence>
<dbReference type="InterPro" id="IPR033712">
    <property type="entry name" value="Pumilio_RNA-bd"/>
</dbReference>
<dbReference type="GO" id="GO:0003729">
    <property type="term" value="F:mRNA binding"/>
    <property type="evidence" value="ECO:0007669"/>
    <property type="project" value="TreeGrafter"/>
</dbReference>
<organism evidence="7 8">
    <name type="scientific">Lupinus angustifolius</name>
    <name type="common">Narrow-leaved blue lupine</name>
    <dbReference type="NCBI Taxonomy" id="3871"/>
    <lineage>
        <taxon>Eukaryota</taxon>
        <taxon>Viridiplantae</taxon>
        <taxon>Streptophyta</taxon>
        <taxon>Embryophyta</taxon>
        <taxon>Tracheophyta</taxon>
        <taxon>Spermatophyta</taxon>
        <taxon>Magnoliopsida</taxon>
        <taxon>eudicotyledons</taxon>
        <taxon>Gunneridae</taxon>
        <taxon>Pentapetalae</taxon>
        <taxon>rosids</taxon>
        <taxon>fabids</taxon>
        <taxon>Fabales</taxon>
        <taxon>Fabaceae</taxon>
        <taxon>Papilionoideae</taxon>
        <taxon>50 kb inversion clade</taxon>
        <taxon>genistoids sensu lato</taxon>
        <taxon>core genistoids</taxon>
        <taxon>Genisteae</taxon>
        <taxon>Lupinus</taxon>
    </lineage>
</organism>
<evidence type="ECO:0000313" key="7">
    <source>
        <dbReference type="EMBL" id="OIW02386.1"/>
    </source>
</evidence>
<dbReference type="GO" id="GO:0006417">
    <property type="term" value="P:regulation of translation"/>
    <property type="evidence" value="ECO:0007669"/>
    <property type="project" value="UniProtKB-KW"/>
</dbReference>
<feature type="repeat" description="Pumilio" evidence="5">
    <location>
        <begin position="504"/>
        <end position="539"/>
    </location>
</feature>
<accession>A0A4P1R4T9</accession>
<feature type="repeat" description="Pumilio" evidence="5">
    <location>
        <begin position="395"/>
        <end position="430"/>
    </location>
</feature>
<dbReference type="SMART" id="SM00025">
    <property type="entry name" value="Pumilio"/>
    <property type="match status" value="8"/>
</dbReference>
<comment type="function">
    <text evidence="4">Sequence-specific RNA-binding protein that regulates translation and mRNA stability by binding the 3'-UTR of target mRNAs.</text>
</comment>
<dbReference type="KEGG" id="lang:109359467"/>
<evidence type="ECO:0000313" key="8">
    <source>
        <dbReference type="Proteomes" id="UP000188354"/>
    </source>
</evidence>
<evidence type="ECO:0000259" key="6">
    <source>
        <dbReference type="PROSITE" id="PS50303"/>
    </source>
</evidence>
<dbReference type="AlphaFoldDB" id="A0A4P1R4T9"/>
<evidence type="ECO:0000256" key="1">
    <source>
        <dbReference type="ARBA" id="ARBA00022737"/>
    </source>
</evidence>
<feature type="domain" description="PUM-HD" evidence="6">
    <location>
        <begin position="299"/>
        <end position="637"/>
    </location>
</feature>
<feature type="repeat" description="Pumilio" evidence="5">
    <location>
        <begin position="356"/>
        <end position="392"/>
    </location>
</feature>
<keyword evidence="8" id="KW-1185">Reference proteome</keyword>
<protein>
    <recommendedName>
        <fullName evidence="6">PUM-HD domain-containing protein</fullName>
    </recommendedName>
</protein>
<dbReference type="Gramene" id="OIW02386">
    <property type="protein sequence ID" value="OIW02386"/>
    <property type="gene ID" value="TanjilG_04979"/>
</dbReference>
<dbReference type="EMBL" id="CM007371">
    <property type="protein sequence ID" value="OIW02386.1"/>
    <property type="molecule type" value="Genomic_DNA"/>
</dbReference>
<feature type="repeat" description="Pumilio" evidence="5">
    <location>
        <begin position="468"/>
        <end position="503"/>
    </location>
</feature>
<keyword evidence="2" id="KW-0810">Translation regulation</keyword>
<evidence type="ECO:0000256" key="4">
    <source>
        <dbReference type="ARBA" id="ARBA00058490"/>
    </source>
</evidence>
<dbReference type="InterPro" id="IPR016024">
    <property type="entry name" value="ARM-type_fold"/>
</dbReference>
<dbReference type="PANTHER" id="PTHR12537">
    <property type="entry name" value="RNA BINDING PROTEIN PUMILIO-RELATED"/>
    <property type="match status" value="1"/>
</dbReference>
<dbReference type="Proteomes" id="UP000188354">
    <property type="component" value="Chromosome LG11"/>
</dbReference>
<feature type="repeat" description="Pumilio" evidence="5">
    <location>
        <begin position="432"/>
        <end position="467"/>
    </location>
</feature>
<dbReference type="InterPro" id="IPR011989">
    <property type="entry name" value="ARM-like"/>
</dbReference>
<dbReference type="SUPFAM" id="SSF48371">
    <property type="entry name" value="ARM repeat"/>
    <property type="match status" value="1"/>
</dbReference>
<dbReference type="FunFam" id="1.25.10.10:FF:000237">
    <property type="entry name" value="Pumilio homolog 9"/>
    <property type="match status" value="1"/>
</dbReference>